<keyword evidence="3" id="KW-1185">Reference proteome</keyword>
<dbReference type="EMBL" id="JBAKIA010000001">
    <property type="protein sequence ID" value="MEJ8472689.1"/>
    <property type="molecule type" value="Genomic_DNA"/>
</dbReference>
<evidence type="ECO:0000313" key="2">
    <source>
        <dbReference type="EMBL" id="MEJ8472689.1"/>
    </source>
</evidence>
<proteinExistence type="predicted"/>
<evidence type="ECO:0000259" key="1">
    <source>
        <dbReference type="Pfam" id="PF07238"/>
    </source>
</evidence>
<reference evidence="2 3" key="1">
    <citation type="submission" date="2024-02" db="EMBL/GenBank/DDBJ databases">
        <title>Roseibium algae sp. nov., isolated from marine alga (Grateloupia sp.), showing potential in myo-inositol conversion.</title>
        <authorList>
            <person name="Wang Y."/>
        </authorList>
    </citation>
    <scope>NUCLEOTIDE SEQUENCE [LARGE SCALE GENOMIC DNA]</scope>
    <source>
        <strain evidence="2 3">H3510</strain>
    </source>
</reference>
<dbReference type="RefSeq" id="WP_340272164.1">
    <property type="nucleotide sequence ID" value="NZ_JBAKIA010000001.1"/>
</dbReference>
<dbReference type="Proteomes" id="UP001385499">
    <property type="component" value="Unassembled WGS sequence"/>
</dbReference>
<comment type="caution">
    <text evidence="2">The sequence shown here is derived from an EMBL/GenBank/DDBJ whole genome shotgun (WGS) entry which is preliminary data.</text>
</comment>
<sequence length="181" mass="19744">MLAEQPTTDPSGELELEIAIPVLALDLVSLKCVQTKAVNFSDWGCKLVGEGLSVLTKNIALKLDDADEFQKGKITSHKSGYVTVVFSPEEHQAREKRSEPRFPVTVAAKVQDLGRSFELCCIVTDASRSGCRIEGEGIGHLPDDLLVYMDGFDKPVRGQVAWKTDTKAGLRLTWNGAKILG</sequence>
<protein>
    <submittedName>
        <fullName evidence="2">PilZ domain-containing protein</fullName>
    </submittedName>
</protein>
<dbReference type="InterPro" id="IPR009875">
    <property type="entry name" value="PilZ_domain"/>
</dbReference>
<accession>A0ABU8TEV4</accession>
<dbReference type="Pfam" id="PF07238">
    <property type="entry name" value="PilZ"/>
    <property type="match status" value="1"/>
</dbReference>
<organism evidence="2 3">
    <name type="scientific">Roseibium algae</name>
    <dbReference type="NCBI Taxonomy" id="3123038"/>
    <lineage>
        <taxon>Bacteria</taxon>
        <taxon>Pseudomonadati</taxon>
        <taxon>Pseudomonadota</taxon>
        <taxon>Alphaproteobacteria</taxon>
        <taxon>Hyphomicrobiales</taxon>
        <taxon>Stappiaceae</taxon>
        <taxon>Roseibium</taxon>
    </lineage>
</organism>
<evidence type="ECO:0000313" key="3">
    <source>
        <dbReference type="Proteomes" id="UP001385499"/>
    </source>
</evidence>
<feature type="domain" description="PilZ" evidence="1">
    <location>
        <begin position="95"/>
        <end position="171"/>
    </location>
</feature>
<dbReference type="SUPFAM" id="SSF141371">
    <property type="entry name" value="PilZ domain-like"/>
    <property type="match status" value="1"/>
</dbReference>
<gene>
    <name evidence="2" type="ORF">V6575_01190</name>
</gene>
<name>A0ABU8TEV4_9HYPH</name>